<gene>
    <name evidence="1" type="ORF">SAMN04489812_1096</name>
</gene>
<dbReference type="Proteomes" id="UP000199103">
    <property type="component" value="Chromosome I"/>
</dbReference>
<reference evidence="1 2" key="1">
    <citation type="submission" date="2016-10" db="EMBL/GenBank/DDBJ databases">
        <authorList>
            <person name="de Groot N.N."/>
        </authorList>
    </citation>
    <scope>NUCLEOTIDE SEQUENCE [LARGE SCALE GENOMIC DNA]</scope>
    <source>
        <strain evidence="1 2">DSM 21800</strain>
    </source>
</reference>
<name>A0A1H1Q0M5_9ACTN</name>
<protein>
    <submittedName>
        <fullName evidence="1">Gluconate 2-dehydrogenase gamma chain</fullName>
    </submittedName>
</protein>
<evidence type="ECO:0000313" key="1">
    <source>
        <dbReference type="EMBL" id="SDS17032.1"/>
    </source>
</evidence>
<dbReference type="STRING" id="630515.SAMN04489812_1096"/>
<dbReference type="InterPro" id="IPR027056">
    <property type="entry name" value="Gluconate_2DH_su3"/>
</dbReference>
<accession>A0A1H1Q0M5</accession>
<evidence type="ECO:0000313" key="2">
    <source>
        <dbReference type="Proteomes" id="UP000199103"/>
    </source>
</evidence>
<dbReference type="Pfam" id="PF13618">
    <property type="entry name" value="Gluconate_2-dh3"/>
    <property type="match status" value="1"/>
</dbReference>
<keyword evidence="2" id="KW-1185">Reference proteome</keyword>
<proteinExistence type="predicted"/>
<dbReference type="AlphaFoldDB" id="A0A1H1Q0M5"/>
<organism evidence="1 2">
    <name type="scientific">Microlunatus soli</name>
    <dbReference type="NCBI Taxonomy" id="630515"/>
    <lineage>
        <taxon>Bacteria</taxon>
        <taxon>Bacillati</taxon>
        <taxon>Actinomycetota</taxon>
        <taxon>Actinomycetes</taxon>
        <taxon>Propionibacteriales</taxon>
        <taxon>Propionibacteriaceae</taxon>
        <taxon>Microlunatus</taxon>
    </lineage>
</organism>
<sequence>MITDPTPSAEDDHVVAADDLDGLTYFSDDQACTVEALTGRLIPGSPDDPGAIEAGVVYYIDRTVAGFSSDLQLLYRQGIAALNTFCAREFGSPFAGLGEQPQDEVIGRFLDHPHEAAAGVDGREATAIVRLLAVVREHTIEGFFCDPVYGGNRGAVGWRLVGFPGAYWGYSEDQMGRGFDGHSLPIKTLADLRSQLRQEKSSVGGDRPGKER</sequence>
<dbReference type="EMBL" id="LT629772">
    <property type="protein sequence ID" value="SDS17032.1"/>
    <property type="molecule type" value="Genomic_DNA"/>
</dbReference>
<dbReference type="OrthoDB" id="8400810at2"/>
<dbReference type="RefSeq" id="WP_091521085.1">
    <property type="nucleotide sequence ID" value="NZ_LT629772.1"/>
</dbReference>